<name>A0A0G1GEQ1_9BACT</name>
<dbReference type="AlphaFoldDB" id="A0A0G1GEQ1"/>
<dbReference type="InterPro" id="IPR028096">
    <property type="entry name" value="EfeO_Cupredoxin"/>
</dbReference>
<dbReference type="Proteomes" id="UP000034090">
    <property type="component" value="Unassembled WGS sequence"/>
</dbReference>
<dbReference type="InterPro" id="IPR052721">
    <property type="entry name" value="ET_Amicyanin"/>
</dbReference>
<dbReference type="PANTHER" id="PTHR36507">
    <property type="entry name" value="BLL1555 PROTEIN"/>
    <property type="match status" value="1"/>
</dbReference>
<organism evidence="2 3">
    <name type="scientific">Candidatus Woesebacteria bacterium GW2011_GWB1_43_14</name>
    <dbReference type="NCBI Taxonomy" id="1618578"/>
    <lineage>
        <taxon>Bacteria</taxon>
        <taxon>Candidatus Woeseibacteriota</taxon>
    </lineage>
</organism>
<evidence type="ECO:0000313" key="2">
    <source>
        <dbReference type="EMBL" id="KKS97343.1"/>
    </source>
</evidence>
<dbReference type="InterPro" id="IPR008972">
    <property type="entry name" value="Cupredoxin"/>
</dbReference>
<dbReference type="EMBL" id="LCFQ01000013">
    <property type="protein sequence ID" value="KKS97343.1"/>
    <property type="molecule type" value="Genomic_DNA"/>
</dbReference>
<evidence type="ECO:0000313" key="3">
    <source>
        <dbReference type="Proteomes" id="UP000034090"/>
    </source>
</evidence>
<gene>
    <name evidence="2" type="ORF">UV74_C0013G0465</name>
</gene>
<dbReference type="Pfam" id="PF13473">
    <property type="entry name" value="Cupredoxin_1"/>
    <property type="match status" value="1"/>
</dbReference>
<evidence type="ECO:0000259" key="1">
    <source>
        <dbReference type="Pfam" id="PF13473"/>
    </source>
</evidence>
<reference evidence="2 3" key="1">
    <citation type="journal article" date="2015" name="Nature">
        <title>rRNA introns, odd ribosomes, and small enigmatic genomes across a large radiation of phyla.</title>
        <authorList>
            <person name="Brown C.T."/>
            <person name="Hug L.A."/>
            <person name="Thomas B.C."/>
            <person name="Sharon I."/>
            <person name="Castelle C.J."/>
            <person name="Singh A."/>
            <person name="Wilkins M.J."/>
            <person name="Williams K.H."/>
            <person name="Banfield J.F."/>
        </authorList>
    </citation>
    <scope>NUCLEOTIDE SEQUENCE [LARGE SCALE GENOMIC DNA]</scope>
</reference>
<feature type="domain" description="EfeO-type cupredoxin-like" evidence="1">
    <location>
        <begin position="20"/>
        <end position="116"/>
    </location>
</feature>
<dbReference type="STRING" id="1618578.UV74_C0013G0465"/>
<dbReference type="SUPFAM" id="SSF49503">
    <property type="entry name" value="Cupredoxins"/>
    <property type="match status" value="1"/>
</dbReference>
<accession>A0A0G1GEQ1</accession>
<proteinExistence type="predicted"/>
<dbReference type="PANTHER" id="PTHR36507:SF1">
    <property type="entry name" value="BLL1555 PROTEIN"/>
    <property type="match status" value="1"/>
</dbReference>
<comment type="caution">
    <text evidence="2">The sequence shown here is derived from an EMBL/GenBank/DDBJ whole genome shotgun (WGS) entry which is preliminary data.</text>
</comment>
<sequence>MNKLIIGIVVLAILGAGGYFVFINRSQTSNGKTALAQIEIKDFKHNPNRLTIKAGAEVTVANREITSHSVTSDEEGLFDTGLISKDATKAFTAPAVAGEYSFHCSAHPSMTGVLVVEE</sequence>
<dbReference type="Gene3D" id="2.60.40.420">
    <property type="entry name" value="Cupredoxins - blue copper proteins"/>
    <property type="match status" value="1"/>
</dbReference>
<protein>
    <submittedName>
        <fullName evidence="2">Secreted metal-binding protein</fullName>
    </submittedName>
</protein>